<keyword evidence="4 8" id="KW-0472">Membrane</keyword>
<evidence type="ECO:0000256" key="7">
    <source>
        <dbReference type="SAM" id="MobiDB-lite"/>
    </source>
</evidence>
<gene>
    <name evidence="9" type="ORF">ACERK3_02840</name>
</gene>
<keyword evidence="2" id="KW-1003">Cell membrane</keyword>
<dbReference type="RefSeq" id="WP_425344151.1">
    <property type="nucleotide sequence ID" value="NZ_JBGUBD010000002.1"/>
</dbReference>
<dbReference type="Pfam" id="PF08085">
    <property type="entry name" value="Entericidin"/>
    <property type="match status" value="1"/>
</dbReference>
<proteinExistence type="inferred from homology"/>
<evidence type="ECO:0000256" key="1">
    <source>
        <dbReference type="ARBA" id="ARBA00010296"/>
    </source>
</evidence>
<dbReference type="Proteomes" id="UP001575105">
    <property type="component" value="Unassembled WGS sequence"/>
</dbReference>
<dbReference type="EMBL" id="JBGUBD010000002">
    <property type="protein sequence ID" value="MFA9477225.1"/>
    <property type="molecule type" value="Genomic_DNA"/>
</dbReference>
<evidence type="ECO:0000256" key="2">
    <source>
        <dbReference type="ARBA" id="ARBA00022475"/>
    </source>
</evidence>
<keyword evidence="3" id="KW-0732">Signal</keyword>
<comment type="caution">
    <text evidence="9">The sequence shown here is derived from an EMBL/GenBank/DDBJ whole genome shotgun (WGS) entry which is preliminary data.</text>
</comment>
<evidence type="ECO:0000256" key="8">
    <source>
        <dbReference type="SAM" id="Phobius"/>
    </source>
</evidence>
<reference evidence="9 10" key="1">
    <citation type="submission" date="2024-08" db="EMBL/GenBank/DDBJ databases">
        <title>Whole-genome sequencing of halo(alkali)philic microorganisms from hypersaline lakes.</title>
        <authorList>
            <person name="Sorokin D.Y."/>
            <person name="Merkel A.Y."/>
            <person name="Messina E."/>
            <person name="Yakimov M."/>
        </authorList>
    </citation>
    <scope>NUCLEOTIDE SEQUENCE [LARGE SCALE GENOMIC DNA]</scope>
    <source>
        <strain evidence="9 10">AB-hyl4</strain>
    </source>
</reference>
<evidence type="ECO:0000313" key="9">
    <source>
        <dbReference type="EMBL" id="MFA9477225.1"/>
    </source>
</evidence>
<accession>A0ABV4U0V2</accession>
<organism evidence="9 10">
    <name type="scientific">Natronomicrosphaera hydrolytica</name>
    <dbReference type="NCBI Taxonomy" id="3242702"/>
    <lineage>
        <taxon>Bacteria</taxon>
        <taxon>Pseudomonadati</taxon>
        <taxon>Planctomycetota</taxon>
        <taxon>Phycisphaerae</taxon>
        <taxon>Phycisphaerales</taxon>
        <taxon>Phycisphaeraceae</taxon>
        <taxon>Natronomicrosphaera</taxon>
    </lineage>
</organism>
<evidence type="ECO:0000313" key="10">
    <source>
        <dbReference type="Proteomes" id="UP001575105"/>
    </source>
</evidence>
<evidence type="ECO:0000256" key="4">
    <source>
        <dbReference type="ARBA" id="ARBA00023136"/>
    </source>
</evidence>
<feature type="region of interest" description="Disordered" evidence="7">
    <location>
        <begin position="44"/>
        <end position="69"/>
    </location>
</feature>
<evidence type="ECO:0000256" key="3">
    <source>
        <dbReference type="ARBA" id="ARBA00022729"/>
    </source>
</evidence>
<keyword evidence="10" id="KW-1185">Reference proteome</keyword>
<comment type="similarity">
    <text evidence="1">Belongs to the EcnA/EcnB lipoprotein family.</text>
</comment>
<dbReference type="InterPro" id="IPR012556">
    <property type="entry name" value="Entericidin"/>
</dbReference>
<evidence type="ECO:0000256" key="6">
    <source>
        <dbReference type="ARBA" id="ARBA00023288"/>
    </source>
</evidence>
<keyword evidence="8" id="KW-1133">Transmembrane helix</keyword>
<feature type="transmembrane region" description="Helical" evidence="8">
    <location>
        <begin position="12"/>
        <end position="34"/>
    </location>
</feature>
<evidence type="ECO:0000256" key="5">
    <source>
        <dbReference type="ARBA" id="ARBA00023139"/>
    </source>
</evidence>
<name>A0ABV4U0V2_9BACT</name>
<keyword evidence="6 9" id="KW-0449">Lipoprotein</keyword>
<keyword evidence="5" id="KW-0564">Palmitate</keyword>
<sequence length="69" mass="7339">MRHLIETNKLTIWLSRTLTVLAAGVLSFSMLVGVTGCETTEGVGRDIEAAGEGIQEGADRADPGPPDQW</sequence>
<keyword evidence="8" id="KW-0812">Transmembrane</keyword>
<protein>
    <submittedName>
        <fullName evidence="9">Entericidin A/B family lipoprotein</fullName>
    </submittedName>
</protein>